<keyword evidence="5" id="KW-1185">Reference proteome</keyword>
<dbReference type="Pfam" id="PF02458">
    <property type="entry name" value="Transferase"/>
    <property type="match status" value="1"/>
</dbReference>
<comment type="caution">
    <text evidence="4">The sequence shown here is derived from an EMBL/GenBank/DDBJ whole genome shotgun (WGS) entry which is preliminary data.</text>
</comment>
<evidence type="ECO:0000256" key="2">
    <source>
        <dbReference type="ARBA" id="ARBA00022679"/>
    </source>
</evidence>
<gene>
    <name evidence="4" type="ORF">SASPL_154686</name>
</gene>
<dbReference type="InterPro" id="IPR023213">
    <property type="entry name" value="CAT-like_dom_sf"/>
</dbReference>
<comment type="similarity">
    <text evidence="1">Belongs to the plant acyltransferase family.</text>
</comment>
<protein>
    <recommendedName>
        <fullName evidence="6">(Z)-3-hexen-1-ol acetyltransferase</fullName>
    </recommendedName>
</protein>
<dbReference type="Gene3D" id="3.30.559.10">
    <property type="entry name" value="Chloramphenicol acetyltransferase-like domain"/>
    <property type="match status" value="2"/>
</dbReference>
<name>A0A8X8W0I7_SALSN</name>
<sequence>MSLPPNAMDKFINELDMALADAHKSLLYRKEMQSTINFNVATKKPELIAPAKPTPHEFKVLSDIDDQEGLRFQIPVIQFYRRNLSSKERDPVKVIRDAIANALVPYYPFAGRLREHANRKLVVECNGEGVVFIEADADVALQQLGDALYPPFPNLDNLLHHLPATAGIIDCPLLLIQVTRLKCGGFVVATRLNHTMSDAAGLVQFMSAVGEFARGDASPSIQPVWERHLLSARNPPRVTCTHHEYDHNTTTSEGNHAPPDDDNKMVDRSFLFTPADISALRRILPPRLRGSSSFEIATACTWRCRAISLSLNPEEEIALSCLVNVRKRLNPPLPEGYYGNAVVYPATVTTAEKLTTSPLQHAVELLRNAKSRAAWEYVKSVADLMVMRGRPCFKTRGIYLVSDVTRAGFGEVDYGWGSAEYGGPALCGIDLVPGVVSFALPYKSTNGEKGIRFTMSLPSNAMDKFINELETAMAVARKSLFIRESAL</sequence>
<evidence type="ECO:0000313" key="4">
    <source>
        <dbReference type="EMBL" id="KAG6385805.1"/>
    </source>
</evidence>
<evidence type="ECO:0000256" key="3">
    <source>
        <dbReference type="SAM" id="MobiDB-lite"/>
    </source>
</evidence>
<dbReference type="PANTHER" id="PTHR31147:SF66">
    <property type="entry name" value="OS05G0315700 PROTEIN"/>
    <property type="match status" value="1"/>
</dbReference>
<evidence type="ECO:0000256" key="1">
    <source>
        <dbReference type="ARBA" id="ARBA00009861"/>
    </source>
</evidence>
<dbReference type="AlphaFoldDB" id="A0A8X8W0I7"/>
<reference evidence="4" key="1">
    <citation type="submission" date="2018-01" db="EMBL/GenBank/DDBJ databases">
        <authorList>
            <person name="Mao J.F."/>
        </authorList>
    </citation>
    <scope>NUCLEOTIDE SEQUENCE</scope>
    <source>
        <strain evidence="4">Huo1</strain>
        <tissue evidence="4">Leaf</tissue>
    </source>
</reference>
<dbReference type="PANTHER" id="PTHR31147">
    <property type="entry name" value="ACYL TRANSFERASE 4"/>
    <property type="match status" value="1"/>
</dbReference>
<feature type="region of interest" description="Disordered" evidence="3">
    <location>
        <begin position="241"/>
        <end position="262"/>
    </location>
</feature>
<dbReference type="Proteomes" id="UP000298416">
    <property type="component" value="Unassembled WGS sequence"/>
</dbReference>
<reference evidence="4" key="2">
    <citation type="submission" date="2020-08" db="EMBL/GenBank/DDBJ databases">
        <title>Plant Genome Project.</title>
        <authorList>
            <person name="Zhang R.-G."/>
        </authorList>
    </citation>
    <scope>NUCLEOTIDE SEQUENCE</scope>
    <source>
        <strain evidence="4">Huo1</strain>
        <tissue evidence="4">Leaf</tissue>
    </source>
</reference>
<evidence type="ECO:0000313" key="5">
    <source>
        <dbReference type="Proteomes" id="UP000298416"/>
    </source>
</evidence>
<dbReference type="InterPro" id="IPR050898">
    <property type="entry name" value="Plant_acyltransferase"/>
</dbReference>
<keyword evidence="2" id="KW-0808">Transferase</keyword>
<organism evidence="4">
    <name type="scientific">Salvia splendens</name>
    <name type="common">Scarlet sage</name>
    <dbReference type="NCBI Taxonomy" id="180675"/>
    <lineage>
        <taxon>Eukaryota</taxon>
        <taxon>Viridiplantae</taxon>
        <taxon>Streptophyta</taxon>
        <taxon>Embryophyta</taxon>
        <taxon>Tracheophyta</taxon>
        <taxon>Spermatophyta</taxon>
        <taxon>Magnoliopsida</taxon>
        <taxon>eudicotyledons</taxon>
        <taxon>Gunneridae</taxon>
        <taxon>Pentapetalae</taxon>
        <taxon>asterids</taxon>
        <taxon>lamiids</taxon>
        <taxon>Lamiales</taxon>
        <taxon>Lamiaceae</taxon>
        <taxon>Nepetoideae</taxon>
        <taxon>Mentheae</taxon>
        <taxon>Salviinae</taxon>
        <taxon>Salvia</taxon>
        <taxon>Salvia subgen. Calosphace</taxon>
        <taxon>core Calosphace</taxon>
    </lineage>
</organism>
<dbReference type="GO" id="GO:0016740">
    <property type="term" value="F:transferase activity"/>
    <property type="evidence" value="ECO:0007669"/>
    <property type="project" value="UniProtKB-KW"/>
</dbReference>
<evidence type="ECO:0008006" key="6">
    <source>
        <dbReference type="Google" id="ProtNLM"/>
    </source>
</evidence>
<proteinExistence type="inferred from homology"/>
<dbReference type="EMBL" id="PNBA02000022">
    <property type="protein sequence ID" value="KAG6385805.1"/>
    <property type="molecule type" value="Genomic_DNA"/>
</dbReference>
<accession>A0A8X8W0I7</accession>